<organism evidence="3 4">
    <name type="scientific">Staphylococcus gallinarum</name>
    <dbReference type="NCBI Taxonomy" id="1293"/>
    <lineage>
        <taxon>Bacteria</taxon>
        <taxon>Bacillati</taxon>
        <taxon>Bacillota</taxon>
        <taxon>Bacilli</taxon>
        <taxon>Bacillales</taxon>
        <taxon>Staphylococcaceae</taxon>
        <taxon>Staphylococcus</taxon>
    </lineage>
</organism>
<dbReference type="EMBL" id="QYJN01000001">
    <property type="protein sequence ID" value="RIP37188.1"/>
    <property type="molecule type" value="Genomic_DNA"/>
</dbReference>
<sequence>MANTNKFNKKFNSPDLNFNHNAQPTRLTMIYKALYQLNDIILGLVFLVGSFLFFSSTTTFSGTVLFVIGSIKMTIRPLIAFTHDLHLAFKYKS</sequence>
<keyword evidence="1" id="KW-0472">Membrane</keyword>
<accession>A0A3A0W893</accession>
<keyword evidence="1" id="KW-0812">Transmembrane</keyword>
<feature type="domain" description="YrhK" evidence="2">
    <location>
        <begin position="30"/>
        <end position="84"/>
    </location>
</feature>
<protein>
    <recommendedName>
        <fullName evidence="2">YrhK domain-containing protein</fullName>
    </recommendedName>
</protein>
<gene>
    <name evidence="3" type="ORF">BUZ14_01170</name>
</gene>
<dbReference type="Proteomes" id="UP000265541">
    <property type="component" value="Unassembled WGS sequence"/>
</dbReference>
<comment type="caution">
    <text evidence="3">The sequence shown here is derived from an EMBL/GenBank/DDBJ whole genome shotgun (WGS) entry which is preliminary data.</text>
</comment>
<reference evidence="3 4" key="1">
    <citation type="journal article" date="2016" name="Front. Microbiol.">
        <title>Comprehensive Phylogenetic Analysis of Bovine Non-aureus Staphylococci Species Based on Whole-Genome Sequencing.</title>
        <authorList>
            <person name="Naushad S."/>
            <person name="Barkema H.W."/>
            <person name="Luby C."/>
            <person name="Condas L.A."/>
            <person name="Nobrega D.B."/>
            <person name="Carson D.A."/>
            <person name="De Buck J."/>
        </authorList>
    </citation>
    <scope>NUCLEOTIDE SEQUENCE [LARGE SCALE GENOMIC DNA]</scope>
    <source>
        <strain evidence="3 4">SNUC 4781</strain>
    </source>
</reference>
<evidence type="ECO:0000256" key="1">
    <source>
        <dbReference type="SAM" id="Phobius"/>
    </source>
</evidence>
<dbReference type="OrthoDB" id="2135402at2"/>
<dbReference type="InterPro" id="IPR025424">
    <property type="entry name" value="YrhK_domain"/>
</dbReference>
<dbReference type="AlphaFoldDB" id="A0A3A0W893"/>
<dbReference type="RefSeq" id="WP_119484002.1">
    <property type="nucleotide sequence ID" value="NZ_QYJN01000001.1"/>
</dbReference>
<proteinExistence type="predicted"/>
<evidence type="ECO:0000313" key="4">
    <source>
        <dbReference type="Proteomes" id="UP000265541"/>
    </source>
</evidence>
<evidence type="ECO:0000313" key="3">
    <source>
        <dbReference type="EMBL" id="RIP37188.1"/>
    </source>
</evidence>
<feature type="transmembrane region" description="Helical" evidence="1">
    <location>
        <begin position="40"/>
        <end position="68"/>
    </location>
</feature>
<evidence type="ECO:0000259" key="2">
    <source>
        <dbReference type="Pfam" id="PF14145"/>
    </source>
</evidence>
<keyword evidence="1" id="KW-1133">Transmembrane helix</keyword>
<name>A0A3A0W893_STAGA</name>
<dbReference type="Pfam" id="PF14145">
    <property type="entry name" value="YrhK"/>
    <property type="match status" value="1"/>
</dbReference>